<gene>
    <name evidence="4" type="ORF">HY912_14945</name>
</gene>
<evidence type="ECO:0000313" key="5">
    <source>
        <dbReference type="Proteomes" id="UP000807825"/>
    </source>
</evidence>
<reference evidence="4" key="1">
    <citation type="submission" date="2020-07" db="EMBL/GenBank/DDBJ databases">
        <title>Huge and variable diversity of episymbiotic CPR bacteria and DPANN archaea in groundwater ecosystems.</title>
        <authorList>
            <person name="He C.Y."/>
            <person name="Keren R."/>
            <person name="Whittaker M."/>
            <person name="Farag I.F."/>
            <person name="Doudna J."/>
            <person name="Cate J.H.D."/>
            <person name="Banfield J.F."/>
        </authorList>
    </citation>
    <scope>NUCLEOTIDE SEQUENCE</scope>
    <source>
        <strain evidence="4">NC_groundwater_1664_Pr3_B-0.1um_52_9</strain>
    </source>
</reference>
<dbReference type="EMBL" id="JACRDE010000389">
    <property type="protein sequence ID" value="MBI5250786.1"/>
    <property type="molecule type" value="Genomic_DNA"/>
</dbReference>
<evidence type="ECO:0000313" key="4">
    <source>
        <dbReference type="EMBL" id="MBI5250786.1"/>
    </source>
</evidence>
<dbReference type="Pfam" id="PF13727">
    <property type="entry name" value="CoA_binding_3"/>
    <property type="match status" value="1"/>
</dbReference>
<evidence type="ECO:0000256" key="2">
    <source>
        <dbReference type="SAM" id="Phobius"/>
    </source>
</evidence>
<comment type="similarity">
    <text evidence="1">Belongs to the polysaccharide synthase family.</text>
</comment>
<comment type="caution">
    <text evidence="4">The sequence shown here is derived from an EMBL/GenBank/DDBJ whole genome shotgun (WGS) entry which is preliminary data.</text>
</comment>
<organism evidence="4 5">
    <name type="scientific">Desulfomonile tiedjei</name>
    <dbReference type="NCBI Taxonomy" id="2358"/>
    <lineage>
        <taxon>Bacteria</taxon>
        <taxon>Pseudomonadati</taxon>
        <taxon>Thermodesulfobacteriota</taxon>
        <taxon>Desulfomonilia</taxon>
        <taxon>Desulfomonilales</taxon>
        <taxon>Desulfomonilaceae</taxon>
        <taxon>Desulfomonile</taxon>
    </lineage>
</organism>
<protein>
    <submittedName>
        <fullName evidence="4">Polysaccharide biosynthesis protein</fullName>
    </submittedName>
</protein>
<dbReference type="InterPro" id="IPR003869">
    <property type="entry name" value="Polysac_CapD-like"/>
</dbReference>
<proteinExistence type="inferred from homology"/>
<evidence type="ECO:0000259" key="3">
    <source>
        <dbReference type="Pfam" id="PF02719"/>
    </source>
</evidence>
<dbReference type="InterPro" id="IPR036291">
    <property type="entry name" value="NAD(P)-bd_dom_sf"/>
</dbReference>
<feature type="domain" description="Polysaccharide biosynthesis protein CapD-like" evidence="3">
    <location>
        <begin position="251"/>
        <end position="530"/>
    </location>
</feature>
<dbReference type="AlphaFoldDB" id="A0A9D6Z760"/>
<dbReference type="Pfam" id="PF02719">
    <property type="entry name" value="Polysacc_synt_2"/>
    <property type="match status" value="1"/>
</dbReference>
<name>A0A9D6Z760_9BACT</name>
<feature type="transmembrane region" description="Helical" evidence="2">
    <location>
        <begin position="72"/>
        <end position="92"/>
    </location>
</feature>
<feature type="transmembrane region" description="Helical" evidence="2">
    <location>
        <begin position="6"/>
        <end position="25"/>
    </location>
</feature>
<keyword evidence="2" id="KW-1133">Transmembrane helix</keyword>
<dbReference type="InterPro" id="IPR051203">
    <property type="entry name" value="Polysaccharide_Synthase-Rel"/>
</dbReference>
<dbReference type="Proteomes" id="UP000807825">
    <property type="component" value="Unassembled WGS sequence"/>
</dbReference>
<feature type="transmembrane region" description="Helical" evidence="2">
    <location>
        <begin position="37"/>
        <end position="60"/>
    </location>
</feature>
<keyword evidence="2" id="KW-0472">Membrane</keyword>
<dbReference type="PANTHER" id="PTHR43318:SF1">
    <property type="entry name" value="POLYSACCHARIDE BIOSYNTHESIS PROTEIN EPSC-RELATED"/>
    <property type="match status" value="1"/>
</dbReference>
<keyword evidence="2" id="KW-0812">Transmembrane</keyword>
<dbReference type="PANTHER" id="PTHR43318">
    <property type="entry name" value="UDP-N-ACETYLGLUCOSAMINE 4,6-DEHYDRATASE"/>
    <property type="match status" value="1"/>
</dbReference>
<evidence type="ECO:0000256" key="1">
    <source>
        <dbReference type="ARBA" id="ARBA00007430"/>
    </source>
</evidence>
<dbReference type="SUPFAM" id="SSF51735">
    <property type="entry name" value="NAD(P)-binding Rossmann-fold domains"/>
    <property type="match status" value="2"/>
</dbReference>
<dbReference type="CDD" id="cd05237">
    <property type="entry name" value="UDP_invert_4-6DH_SDR_e"/>
    <property type="match status" value="1"/>
</dbReference>
<accession>A0A9D6Z760</accession>
<feature type="non-terminal residue" evidence="4">
    <location>
        <position position="1"/>
    </location>
</feature>
<sequence>RAFAQQRFFLLPYVSFFKVLVFYVLRGHDTNWRYVGISDVPTLFLHCFVCSASLFSVGYWDEDMWVPRGVVLIDFLMSMVLIGGARVGLRVLREKLRLLLRQEAGSIAQAIVVGAGDAGEMIIRENARDTGMRFRIRALFDDDPKKQGLTIHGIKVIGGVEQVPFYVQDNQIDMAIVAIPSANNAQMKRIHSLLRNLNITVKTLPGLNEIIHGSSKLTQLRDINISDLLGREEINIDTEQLRNLISGKTAMVTGAGGSIGSELCRQILKRDPKLLILMERTENNLFHVNRQLTEMVPHIPVIPVLCDVRDQLRVEEILQRYRPELVFHAAAHKHVPMQELNAAECFKNNVGGVRVLARACDKFQVSSFLLISTDKAVNPTSVMGASKRVCEIYCQALGSLSRTRFLSVRFGNVLASEGSVVPIFLDQIARGGPITVTHPEMRRYFMTIPEAVTLVLQATALGDSGQIMVLEMGEPIKIIDLIQHLLQLVGKSPGEISIEYVGLRPGEKLTEELIAPYESSLETTHTNIKVFNQDGGQSRETIARIEIALKRIYAGVSEQEARQMLKELVPEYHPEDYSGSAVGSPRTASSLN</sequence>
<dbReference type="Gene3D" id="3.40.50.720">
    <property type="entry name" value="NAD(P)-binding Rossmann-like Domain"/>
    <property type="match status" value="2"/>
</dbReference>